<accession>A0A927F209</accession>
<dbReference type="SUPFAM" id="SSF51905">
    <property type="entry name" value="FAD/NAD(P)-binding domain"/>
    <property type="match status" value="1"/>
</dbReference>
<dbReference type="Proteomes" id="UP000632289">
    <property type="component" value="Unassembled WGS sequence"/>
</dbReference>
<keyword evidence="1" id="KW-0560">Oxidoreductase</keyword>
<dbReference type="GO" id="GO:0050661">
    <property type="term" value="F:NADP binding"/>
    <property type="evidence" value="ECO:0007669"/>
    <property type="project" value="InterPro"/>
</dbReference>
<dbReference type="PANTHER" id="PTHR43539:SF78">
    <property type="entry name" value="FLAVIN-CONTAINING MONOOXYGENASE"/>
    <property type="match status" value="1"/>
</dbReference>
<gene>
    <name evidence="2" type="ORF">IF129_17050</name>
</gene>
<dbReference type="PRINTS" id="PR00368">
    <property type="entry name" value="FADPNR"/>
</dbReference>
<dbReference type="InterPro" id="IPR036188">
    <property type="entry name" value="FAD/NAD-bd_sf"/>
</dbReference>
<dbReference type="AlphaFoldDB" id="A0A927F209"/>
<dbReference type="EMBL" id="JACXYU010000009">
    <property type="protein sequence ID" value="MBD3933252.1"/>
    <property type="molecule type" value="Genomic_DNA"/>
</dbReference>
<protein>
    <submittedName>
        <fullName evidence="2">NAD(P)/FAD-dependent oxidoreductase</fullName>
    </submittedName>
</protein>
<dbReference type="GO" id="GO:0004497">
    <property type="term" value="F:monooxygenase activity"/>
    <property type="evidence" value="ECO:0007669"/>
    <property type="project" value="TreeGrafter"/>
</dbReference>
<evidence type="ECO:0000256" key="1">
    <source>
        <dbReference type="ARBA" id="ARBA00023002"/>
    </source>
</evidence>
<dbReference type="InterPro" id="IPR000960">
    <property type="entry name" value="Flavin_mOase"/>
</dbReference>
<dbReference type="Pfam" id="PF13738">
    <property type="entry name" value="Pyr_redox_3"/>
    <property type="match status" value="1"/>
</dbReference>
<dbReference type="Gene3D" id="3.50.50.60">
    <property type="entry name" value="FAD/NAD(P)-binding domain"/>
    <property type="match status" value="1"/>
</dbReference>
<dbReference type="GO" id="GO:0005829">
    <property type="term" value="C:cytosol"/>
    <property type="evidence" value="ECO:0007669"/>
    <property type="project" value="TreeGrafter"/>
</dbReference>
<dbReference type="PANTHER" id="PTHR43539">
    <property type="entry name" value="FLAVIN-BINDING MONOOXYGENASE-LIKE PROTEIN (AFU_ORTHOLOGUE AFUA_4G09220)"/>
    <property type="match status" value="1"/>
</dbReference>
<evidence type="ECO:0000313" key="3">
    <source>
        <dbReference type="Proteomes" id="UP000632289"/>
    </source>
</evidence>
<dbReference type="InterPro" id="IPR036291">
    <property type="entry name" value="NAD(P)-bd_dom_sf"/>
</dbReference>
<comment type="caution">
    <text evidence="2">The sequence shown here is derived from an EMBL/GenBank/DDBJ whole genome shotgun (WGS) entry which is preliminary data.</text>
</comment>
<sequence>MNMPMPAQDTTFPVYVVGAGPGGLATAAALRARGVRTVVLERSDRVGASWRRRHRTLRLHTTRRSSALPGLAVPRSAGRWVPGDVYADYLRRYAEHHRLEIAAGVEVARVERPEGGEGWLLRANGGRELRASAVVVATGHHRTPRLPSWPGAEDFPGPFEHASRYRDAEPYADLDVLVVGAGNTGTEIAADLAAHGAARVRLAVRGRPYLVRRATLGWPVQARHVLLRRLPDPVTDRVAAVLRRITGPDLSAQGLPRAEHGLYSAARRGTPPVVDTGFARAVRGGRVEPVAAVESFEGEKVHLADGSTIAPQAVVAATGYRPGLEELVGHLDVLDGRGVPRPPAHRAAAPGLYFTGFTDPVSGVLRELGRDADRIAKAVAHSRR</sequence>
<keyword evidence="3" id="KW-1185">Reference proteome</keyword>
<dbReference type="PIRSF" id="PIRSF000332">
    <property type="entry name" value="FMO"/>
    <property type="match status" value="1"/>
</dbReference>
<proteinExistence type="predicted"/>
<dbReference type="SUPFAM" id="SSF51735">
    <property type="entry name" value="NAD(P)-binding Rossmann-fold domains"/>
    <property type="match status" value="1"/>
</dbReference>
<organism evidence="2 3">
    <name type="scientific">Streptomyces chumphonensis</name>
    <dbReference type="NCBI Taxonomy" id="1214925"/>
    <lineage>
        <taxon>Bacteria</taxon>
        <taxon>Bacillati</taxon>
        <taxon>Actinomycetota</taxon>
        <taxon>Actinomycetes</taxon>
        <taxon>Kitasatosporales</taxon>
        <taxon>Streptomycetaceae</taxon>
        <taxon>Streptomyces</taxon>
    </lineage>
</organism>
<dbReference type="PRINTS" id="PR00469">
    <property type="entry name" value="PNDRDTASEII"/>
</dbReference>
<reference evidence="2" key="1">
    <citation type="submission" date="2020-09" db="EMBL/GenBank/DDBJ databases">
        <title>Secondary metabolite and genome analysis of marine Streptomyces chumphonensis KK1-2T.</title>
        <authorList>
            <person name="Phongsopitanun W."/>
            <person name="Kanchanasin P."/>
            <person name="Pittayakhajonwut P."/>
            <person name="Suwanborirux K."/>
            <person name="Tanasupawat S."/>
        </authorList>
    </citation>
    <scope>NUCLEOTIDE SEQUENCE</scope>
    <source>
        <strain evidence="2">KK1-2</strain>
    </source>
</reference>
<name>A0A927F209_9ACTN</name>
<evidence type="ECO:0000313" key="2">
    <source>
        <dbReference type="EMBL" id="MBD3933252.1"/>
    </source>
</evidence>
<dbReference type="GO" id="GO:0050660">
    <property type="term" value="F:flavin adenine dinucleotide binding"/>
    <property type="evidence" value="ECO:0007669"/>
    <property type="project" value="InterPro"/>
</dbReference>
<dbReference type="InterPro" id="IPR050982">
    <property type="entry name" value="Auxin_biosynth/cation_transpt"/>
</dbReference>